<dbReference type="GO" id="GO:0005524">
    <property type="term" value="F:ATP binding"/>
    <property type="evidence" value="ECO:0007669"/>
    <property type="project" value="UniProtKB-KW"/>
</dbReference>
<dbReference type="EC" id="2.7.11.1" evidence="1"/>
<evidence type="ECO:0000256" key="7">
    <source>
        <dbReference type="ARBA" id="ARBA00047899"/>
    </source>
</evidence>
<evidence type="ECO:0000256" key="6">
    <source>
        <dbReference type="ARBA" id="ARBA00022840"/>
    </source>
</evidence>
<keyword evidence="10" id="KW-1185">Reference proteome</keyword>
<evidence type="ECO:0000256" key="1">
    <source>
        <dbReference type="ARBA" id="ARBA00012513"/>
    </source>
</evidence>
<keyword evidence="2" id="KW-0723">Serine/threonine-protein kinase</keyword>
<comment type="catalytic activity">
    <reaction evidence="7">
        <text>L-threonyl-[protein] + ATP = O-phospho-L-threonyl-[protein] + ADP + H(+)</text>
        <dbReference type="Rhea" id="RHEA:46608"/>
        <dbReference type="Rhea" id="RHEA-COMP:11060"/>
        <dbReference type="Rhea" id="RHEA-COMP:11605"/>
        <dbReference type="ChEBI" id="CHEBI:15378"/>
        <dbReference type="ChEBI" id="CHEBI:30013"/>
        <dbReference type="ChEBI" id="CHEBI:30616"/>
        <dbReference type="ChEBI" id="CHEBI:61977"/>
        <dbReference type="ChEBI" id="CHEBI:456216"/>
        <dbReference type="EC" id="2.7.11.1"/>
    </reaction>
</comment>
<evidence type="ECO:0000313" key="10">
    <source>
        <dbReference type="Proteomes" id="UP000492821"/>
    </source>
</evidence>
<dbReference type="Proteomes" id="UP000492821">
    <property type="component" value="Unassembled WGS sequence"/>
</dbReference>
<keyword evidence="6" id="KW-0067">ATP-binding</keyword>
<dbReference type="PANTHER" id="PTHR24361">
    <property type="entry name" value="MITOGEN-ACTIVATED KINASE KINASE KINASE"/>
    <property type="match status" value="1"/>
</dbReference>
<evidence type="ECO:0000256" key="2">
    <source>
        <dbReference type="ARBA" id="ARBA00022527"/>
    </source>
</evidence>
<proteinExistence type="predicted"/>
<reference evidence="10" key="1">
    <citation type="journal article" date="2013" name="Genetics">
        <title>The draft genome and transcriptome of Panagrellus redivivus are shaped by the harsh demands of a free-living lifestyle.</title>
        <authorList>
            <person name="Srinivasan J."/>
            <person name="Dillman A.R."/>
            <person name="Macchietto M.G."/>
            <person name="Heikkinen L."/>
            <person name="Lakso M."/>
            <person name="Fracchia K.M."/>
            <person name="Antoshechkin I."/>
            <person name="Mortazavi A."/>
            <person name="Wong G."/>
            <person name="Sternberg P.W."/>
        </authorList>
    </citation>
    <scope>NUCLEOTIDE SEQUENCE [LARGE SCALE GENOMIC DNA]</scope>
    <source>
        <strain evidence="10">MT8872</strain>
    </source>
</reference>
<dbReference type="SMART" id="SM00220">
    <property type="entry name" value="S_TKc"/>
    <property type="match status" value="1"/>
</dbReference>
<dbReference type="PANTHER" id="PTHR24361:SF433">
    <property type="entry name" value="PROTEIN KINASE DOMAIN-CONTAINING PROTEIN"/>
    <property type="match status" value="1"/>
</dbReference>
<feature type="domain" description="Protein kinase" evidence="9">
    <location>
        <begin position="85"/>
        <end position="402"/>
    </location>
</feature>
<evidence type="ECO:0000256" key="4">
    <source>
        <dbReference type="ARBA" id="ARBA00022741"/>
    </source>
</evidence>
<dbReference type="InterPro" id="IPR011009">
    <property type="entry name" value="Kinase-like_dom_sf"/>
</dbReference>
<dbReference type="AlphaFoldDB" id="A0A7E4WA01"/>
<dbReference type="Gene3D" id="1.10.510.10">
    <property type="entry name" value="Transferase(Phosphotransferase) domain 1"/>
    <property type="match status" value="1"/>
</dbReference>
<sequence length="621" mass="70974">MAGTYNPTPALVKLDARVKQKREKLAGIMTRADFAHYTMHPRETYRIVSTVARYRWTNFINRLIEVPDYLPLLKEEYGKIRQKDLIYAKLLHRRGPRFVFQGKVPVSMSLTLKVDIHETDLSRIVKNCNSLDISRSKAREITTELYILSYMKHENLVSSLVAFPEVKLERITFLTPRAVPMRAFIKAFKAHNREQLQADNRRGVPKTSAPERCVPPELVRYITSSALAGLRYLHEAGFIHRNLDTDAIVAEYDGTIKIGNFNHCRYLKENETANSVVDVNFDFCAPSMSIFLQNVRLETNPEGIVTPELSEASDLFSLGLIVLALIYDKTSFVEKDGLTLPQIVERDQFDTYFAAFKSVNEVTYLDIKADLNMDAGAFTFLNTVLRRVQKTNAAGLLELEFVNIDRRDFPGFKERFVDALTMLDLLPKGTYCKSTTLDRVRCISSTSRFHDNLSPRKAVNKCVNTDKKEHIVCTFPYKFNDGALISLEFSVKVKCPEKVVVMPIVFEYGNEPSLIKALSEIVDNEEDLRHADEGFMVFMPWDLIALRGIVRHVLMVACSGEDNVKNGRFIQLKQDYILQPDRNDMQRSVIVNVKFGADALRGRTKKEECAGDDEDWVYTVI</sequence>
<keyword evidence="4" id="KW-0547">Nucleotide-binding</keyword>
<comment type="catalytic activity">
    <reaction evidence="8">
        <text>L-seryl-[protein] + ATP = O-phospho-L-seryl-[protein] + ADP + H(+)</text>
        <dbReference type="Rhea" id="RHEA:17989"/>
        <dbReference type="Rhea" id="RHEA-COMP:9863"/>
        <dbReference type="Rhea" id="RHEA-COMP:11604"/>
        <dbReference type="ChEBI" id="CHEBI:15378"/>
        <dbReference type="ChEBI" id="CHEBI:29999"/>
        <dbReference type="ChEBI" id="CHEBI:30616"/>
        <dbReference type="ChEBI" id="CHEBI:83421"/>
        <dbReference type="ChEBI" id="CHEBI:456216"/>
        <dbReference type="EC" id="2.7.11.1"/>
    </reaction>
</comment>
<dbReference type="Pfam" id="PF00069">
    <property type="entry name" value="Pkinase"/>
    <property type="match status" value="1"/>
</dbReference>
<evidence type="ECO:0000256" key="5">
    <source>
        <dbReference type="ARBA" id="ARBA00022777"/>
    </source>
</evidence>
<evidence type="ECO:0000256" key="3">
    <source>
        <dbReference type="ARBA" id="ARBA00022679"/>
    </source>
</evidence>
<dbReference type="WBParaSite" id="Pan_g8063.t1">
    <property type="protein sequence ID" value="Pan_g8063.t1"/>
    <property type="gene ID" value="Pan_g8063"/>
</dbReference>
<reference evidence="11" key="2">
    <citation type="submission" date="2020-10" db="UniProtKB">
        <authorList>
            <consortium name="WormBaseParasite"/>
        </authorList>
    </citation>
    <scope>IDENTIFICATION</scope>
</reference>
<dbReference type="PROSITE" id="PS50011">
    <property type="entry name" value="PROTEIN_KINASE_DOM"/>
    <property type="match status" value="1"/>
</dbReference>
<keyword evidence="3" id="KW-0808">Transferase</keyword>
<evidence type="ECO:0000313" key="11">
    <source>
        <dbReference type="WBParaSite" id="Pan_g8063.t1"/>
    </source>
</evidence>
<dbReference type="InterPro" id="IPR053235">
    <property type="entry name" value="Ser_Thr_kinase"/>
</dbReference>
<name>A0A7E4WA01_PANRE</name>
<organism evidence="10 11">
    <name type="scientific">Panagrellus redivivus</name>
    <name type="common">Microworm</name>
    <dbReference type="NCBI Taxonomy" id="6233"/>
    <lineage>
        <taxon>Eukaryota</taxon>
        <taxon>Metazoa</taxon>
        <taxon>Ecdysozoa</taxon>
        <taxon>Nematoda</taxon>
        <taxon>Chromadorea</taxon>
        <taxon>Rhabditida</taxon>
        <taxon>Tylenchina</taxon>
        <taxon>Panagrolaimomorpha</taxon>
        <taxon>Panagrolaimoidea</taxon>
        <taxon>Panagrolaimidae</taxon>
        <taxon>Panagrellus</taxon>
    </lineage>
</organism>
<dbReference type="GO" id="GO:0005737">
    <property type="term" value="C:cytoplasm"/>
    <property type="evidence" value="ECO:0007669"/>
    <property type="project" value="TreeGrafter"/>
</dbReference>
<dbReference type="GO" id="GO:0004674">
    <property type="term" value="F:protein serine/threonine kinase activity"/>
    <property type="evidence" value="ECO:0007669"/>
    <property type="project" value="UniProtKB-KW"/>
</dbReference>
<evidence type="ECO:0000256" key="8">
    <source>
        <dbReference type="ARBA" id="ARBA00048679"/>
    </source>
</evidence>
<dbReference type="InterPro" id="IPR000719">
    <property type="entry name" value="Prot_kinase_dom"/>
</dbReference>
<keyword evidence="5" id="KW-0418">Kinase</keyword>
<dbReference type="SUPFAM" id="SSF56112">
    <property type="entry name" value="Protein kinase-like (PK-like)"/>
    <property type="match status" value="1"/>
</dbReference>
<evidence type="ECO:0000259" key="9">
    <source>
        <dbReference type="PROSITE" id="PS50011"/>
    </source>
</evidence>
<protein>
    <recommendedName>
        <fullName evidence="1">non-specific serine/threonine protein kinase</fullName>
        <ecNumber evidence="1">2.7.11.1</ecNumber>
    </recommendedName>
</protein>
<accession>A0A7E4WA01</accession>